<keyword evidence="3" id="KW-1185">Reference proteome</keyword>
<organism evidence="2 3">
    <name type="scientific">Streptomyces mesophilus</name>
    <dbReference type="NCBI Taxonomy" id="1775132"/>
    <lineage>
        <taxon>Bacteria</taxon>
        <taxon>Bacillati</taxon>
        <taxon>Actinomycetota</taxon>
        <taxon>Actinomycetes</taxon>
        <taxon>Kitasatosporales</taxon>
        <taxon>Streptomycetaceae</taxon>
        <taxon>Streptomyces</taxon>
    </lineage>
</organism>
<protein>
    <submittedName>
        <fullName evidence="2">Uncharacterized protein</fullName>
    </submittedName>
</protein>
<dbReference type="Proteomes" id="UP000481109">
    <property type="component" value="Unassembled WGS sequence"/>
</dbReference>
<evidence type="ECO:0000313" key="3">
    <source>
        <dbReference type="Proteomes" id="UP000481109"/>
    </source>
</evidence>
<dbReference type="AlphaFoldDB" id="A0A6G4XM11"/>
<comment type="caution">
    <text evidence="2">The sequence shown here is derived from an EMBL/GenBank/DDBJ whole genome shotgun (WGS) entry which is preliminary data.</text>
</comment>
<dbReference type="EMBL" id="JAAKZW010000095">
    <property type="protein sequence ID" value="NGO78263.1"/>
    <property type="molecule type" value="Genomic_DNA"/>
</dbReference>
<keyword evidence="1" id="KW-1133">Transmembrane helix</keyword>
<accession>A0A6G4XM11</accession>
<keyword evidence="1" id="KW-0812">Transmembrane</keyword>
<name>A0A6G4XM11_9ACTN</name>
<evidence type="ECO:0000313" key="2">
    <source>
        <dbReference type="EMBL" id="NGO78263.1"/>
    </source>
</evidence>
<feature type="transmembrane region" description="Helical" evidence="1">
    <location>
        <begin position="6"/>
        <end position="27"/>
    </location>
</feature>
<gene>
    <name evidence="2" type="ORF">G6045_21730</name>
</gene>
<sequence>MAVRKLLLRIAGGAVALAVLVPGYLWLHGDFRRWDNEAKLDAACGGLLDRSVMREVLGEGDVTVRGWDDTPHHVRCEVVIGGGGKADVRVADETAISVAGFEPFLGGREHALAVPVGNGWSGLFGADSGDEDETEGVTTALTLHCTAGEAKTLMVTVTAEFTDARPLDDPANRPVYARIAEATARKVSDVRGCEAELGERLRSLPLPVREDEYKPLADADGTCAGIEPVRGVRTALEVARNGAPYERCRLNGADGESRYGLEASFGSYAQAFFRGNRDSYRENLPTGEDPAHHRTRGEGVSWTTAKCPGGTALFTLFASGDEDDKTSALLSGDLAHERAALKTFAERSAKAHGCQAPKAP</sequence>
<reference evidence="2 3" key="1">
    <citation type="submission" date="2020-02" db="EMBL/GenBank/DDBJ databases">
        <title>Whole-genome analyses of novel actinobacteria.</title>
        <authorList>
            <person name="Sahin N."/>
            <person name="Tokatli A."/>
        </authorList>
    </citation>
    <scope>NUCLEOTIDE SEQUENCE [LARGE SCALE GENOMIC DNA]</scope>
    <source>
        <strain evidence="2 3">YC504</strain>
    </source>
</reference>
<dbReference type="RefSeq" id="WP_165333717.1">
    <property type="nucleotide sequence ID" value="NZ_JAAKZW010000095.1"/>
</dbReference>
<proteinExistence type="predicted"/>
<keyword evidence="1" id="KW-0472">Membrane</keyword>
<evidence type="ECO:0000256" key="1">
    <source>
        <dbReference type="SAM" id="Phobius"/>
    </source>
</evidence>